<dbReference type="GO" id="GO:0016020">
    <property type="term" value="C:membrane"/>
    <property type="evidence" value="ECO:0007669"/>
    <property type="project" value="UniProtKB-SubCell"/>
</dbReference>
<evidence type="ECO:0000256" key="5">
    <source>
        <dbReference type="ARBA" id="ARBA00023136"/>
    </source>
</evidence>
<dbReference type="EMBL" id="KQ767877">
    <property type="protein sequence ID" value="OAD53271.1"/>
    <property type="molecule type" value="Genomic_DNA"/>
</dbReference>
<dbReference type="InterPro" id="IPR043216">
    <property type="entry name" value="PAP-like"/>
</dbReference>
<protein>
    <submittedName>
        <fullName evidence="8">Phosphatidate phosphatase PPAPDC1A</fullName>
    </submittedName>
</protein>
<keyword evidence="3 6" id="KW-0812">Transmembrane</keyword>
<dbReference type="Gene3D" id="1.20.144.10">
    <property type="entry name" value="Phosphatidic acid phosphatase type 2/haloperoxidase"/>
    <property type="match status" value="1"/>
</dbReference>
<name>A0A310S9Q7_9HYME</name>
<dbReference type="UniPathway" id="UPA00085"/>
<gene>
    <name evidence="8" type="ORF">WN48_10580</name>
</gene>
<keyword evidence="9" id="KW-1185">Reference proteome</keyword>
<dbReference type="AlphaFoldDB" id="A0A310S9Q7"/>
<organism evidence="8 9">
    <name type="scientific">Eufriesea mexicana</name>
    <dbReference type="NCBI Taxonomy" id="516756"/>
    <lineage>
        <taxon>Eukaryota</taxon>
        <taxon>Metazoa</taxon>
        <taxon>Ecdysozoa</taxon>
        <taxon>Arthropoda</taxon>
        <taxon>Hexapoda</taxon>
        <taxon>Insecta</taxon>
        <taxon>Pterygota</taxon>
        <taxon>Neoptera</taxon>
        <taxon>Endopterygota</taxon>
        <taxon>Hymenoptera</taxon>
        <taxon>Apocrita</taxon>
        <taxon>Aculeata</taxon>
        <taxon>Apoidea</taxon>
        <taxon>Anthophila</taxon>
        <taxon>Apidae</taxon>
        <taxon>Eufriesea</taxon>
    </lineage>
</organism>
<dbReference type="SUPFAM" id="SSF48317">
    <property type="entry name" value="Acid phosphatase/Vanadium-dependent haloperoxidase"/>
    <property type="match status" value="1"/>
</dbReference>
<dbReference type="Pfam" id="PF01569">
    <property type="entry name" value="PAP2"/>
    <property type="match status" value="1"/>
</dbReference>
<evidence type="ECO:0000256" key="3">
    <source>
        <dbReference type="ARBA" id="ARBA00022692"/>
    </source>
</evidence>
<feature type="transmembrane region" description="Helical" evidence="6">
    <location>
        <begin position="152"/>
        <end position="170"/>
    </location>
</feature>
<evidence type="ECO:0000256" key="1">
    <source>
        <dbReference type="ARBA" id="ARBA00004141"/>
    </source>
</evidence>
<comment type="similarity">
    <text evidence="2">Belongs to the PA-phosphatase related phosphoesterase family.</text>
</comment>
<dbReference type="PANTHER" id="PTHR10165">
    <property type="entry name" value="LIPID PHOSPHATE PHOSPHATASE"/>
    <property type="match status" value="1"/>
</dbReference>
<evidence type="ECO:0000256" key="6">
    <source>
        <dbReference type="SAM" id="Phobius"/>
    </source>
</evidence>
<dbReference type="InterPro" id="IPR000326">
    <property type="entry name" value="PAP2/HPO"/>
</dbReference>
<dbReference type="GO" id="GO:0008195">
    <property type="term" value="F:phosphatidate phosphatase activity"/>
    <property type="evidence" value="ECO:0007669"/>
    <property type="project" value="TreeGrafter"/>
</dbReference>
<feature type="domain" description="Phosphatidic acid phosphatase type 2/haloperoxidase" evidence="7">
    <location>
        <begin position="91"/>
        <end position="229"/>
    </location>
</feature>
<proteinExistence type="inferred from homology"/>
<evidence type="ECO:0000256" key="4">
    <source>
        <dbReference type="ARBA" id="ARBA00022989"/>
    </source>
</evidence>
<feature type="transmembrane region" description="Helical" evidence="6">
    <location>
        <begin position="214"/>
        <end position="233"/>
    </location>
</feature>
<dbReference type="PANTHER" id="PTHR10165:SF35">
    <property type="entry name" value="RE23632P"/>
    <property type="match status" value="1"/>
</dbReference>
<dbReference type="InterPro" id="IPR036938">
    <property type="entry name" value="PAP2/HPO_sf"/>
</dbReference>
<dbReference type="GO" id="GO:0046839">
    <property type="term" value="P:phospholipid dephosphorylation"/>
    <property type="evidence" value="ECO:0007669"/>
    <property type="project" value="TreeGrafter"/>
</dbReference>
<evidence type="ECO:0000259" key="7">
    <source>
        <dbReference type="SMART" id="SM00014"/>
    </source>
</evidence>
<evidence type="ECO:0000313" key="8">
    <source>
        <dbReference type="EMBL" id="OAD53271.1"/>
    </source>
</evidence>
<reference evidence="8 9" key="1">
    <citation type="submission" date="2015-07" db="EMBL/GenBank/DDBJ databases">
        <title>The genome of Eufriesea mexicana.</title>
        <authorList>
            <person name="Pan H."/>
            <person name="Kapheim K."/>
        </authorList>
    </citation>
    <scope>NUCLEOTIDE SEQUENCE [LARGE SCALE GENOMIC DNA]</scope>
    <source>
        <strain evidence="8">0111107269</strain>
        <tissue evidence="8">Whole body</tissue>
    </source>
</reference>
<dbReference type="CDD" id="cd03390">
    <property type="entry name" value="PAP2_containing_1_like"/>
    <property type="match status" value="1"/>
</dbReference>
<keyword evidence="5 6" id="KW-0472">Membrane</keyword>
<dbReference type="OrthoDB" id="10030083at2759"/>
<keyword evidence="4 6" id="KW-1133">Transmembrane helix</keyword>
<evidence type="ECO:0000313" key="9">
    <source>
        <dbReference type="Proteomes" id="UP000250275"/>
    </source>
</evidence>
<comment type="subcellular location">
    <subcellularLocation>
        <location evidence="1">Membrane</location>
        <topology evidence="1">Multi-pass membrane protein</topology>
    </subcellularLocation>
</comment>
<feature type="transmembrane region" description="Helical" evidence="6">
    <location>
        <begin position="61"/>
        <end position="81"/>
    </location>
</feature>
<feature type="transmembrane region" description="Helical" evidence="6">
    <location>
        <begin position="182"/>
        <end position="202"/>
    </location>
</feature>
<accession>A0A310S9Q7</accession>
<sequence length="267" mass="30845">MAITSGTNFVTEYWFDILLRIVLVGLFIELEQAEPFTRKIHEDELWLYKNPRTESYVPTTILWPLVFVMPTIVIFCVFLVYKDKTDIYQALLSVTLALGFNGVITDIIKLIVGRPRPDFFWRCFPNGQTNPDFKCNGNPIVIKDGKKSFPSGHSSFAFASFGFIALYVAGKLHTFSLIGKRQSWKLCAFILPICIALLIALSRMCDYHHHWQDVVAGSIIGYFLAYMCYRHYYPPLDSQVCHKPYAARTHQIELENARSRNEQIKWI</sequence>
<dbReference type="GO" id="GO:0006644">
    <property type="term" value="P:phospholipid metabolic process"/>
    <property type="evidence" value="ECO:0007669"/>
    <property type="project" value="UniProtKB-UniPathway"/>
</dbReference>
<dbReference type="SMART" id="SM00014">
    <property type="entry name" value="acidPPc"/>
    <property type="match status" value="1"/>
</dbReference>
<feature type="transmembrane region" description="Helical" evidence="6">
    <location>
        <begin position="87"/>
        <end position="112"/>
    </location>
</feature>
<evidence type="ECO:0000256" key="2">
    <source>
        <dbReference type="ARBA" id="ARBA00008816"/>
    </source>
</evidence>
<dbReference type="Proteomes" id="UP000250275">
    <property type="component" value="Unassembled WGS sequence"/>
</dbReference>